<keyword evidence="3" id="KW-1185">Reference proteome</keyword>
<feature type="non-terminal residue" evidence="2">
    <location>
        <position position="471"/>
    </location>
</feature>
<evidence type="ECO:0000313" key="3">
    <source>
        <dbReference type="Proteomes" id="UP000054359"/>
    </source>
</evidence>
<feature type="region of interest" description="Disordered" evidence="1">
    <location>
        <begin position="189"/>
        <end position="218"/>
    </location>
</feature>
<feature type="compositionally biased region" description="Polar residues" evidence="1">
    <location>
        <begin position="325"/>
        <end position="337"/>
    </location>
</feature>
<gene>
    <name evidence="2" type="ORF">X975_13182</name>
</gene>
<accession>A0A087TGQ0</accession>
<sequence>MAPCFGKGSVVQNLKNFNFQSAADNFLHSMQNKLIDKALSPGFALKSEGNKSDVSCQRKTSPNYRKSPQQTVSEHKESPQKRSPNYNKSPQEKISNYKDSLQTHSASDEPKKGPFIQRKTLKSNQLGILPFGQELSPISSICSEKNLESSDKNEILASQNLKNNPRWSAYAVKVCNQIPRVKQIEHSVARQKSEDITKPLSPKVKTKTEQKSKSSNKKLKIRRLTSLLRSPSPQIIKSSKLLQRCKKPALNKSSKKIENISVCLPGIALTRTVIINPEANSSSTDSQFNSSSFTDCNNSTLSQESVALNCERSLLPKTKIRISSNAAEMKSSMNKMQSLEREEKLSSSTNTSLPKHSSPGIVIQSGRVKVNSSTSGSEKQPGSSLKIKLNQSKYSKPSFESGFQACTTNEFSKIVNFLKTKILQKCKHLNQEQVQKQATNLARKFIRDSLVQTKFDKTTMKLLSDFANQHI</sequence>
<evidence type="ECO:0000256" key="1">
    <source>
        <dbReference type="SAM" id="MobiDB-lite"/>
    </source>
</evidence>
<proteinExistence type="predicted"/>
<organism evidence="2 3">
    <name type="scientific">Stegodyphus mimosarum</name>
    <name type="common">African social velvet spider</name>
    <dbReference type="NCBI Taxonomy" id="407821"/>
    <lineage>
        <taxon>Eukaryota</taxon>
        <taxon>Metazoa</taxon>
        <taxon>Ecdysozoa</taxon>
        <taxon>Arthropoda</taxon>
        <taxon>Chelicerata</taxon>
        <taxon>Arachnida</taxon>
        <taxon>Araneae</taxon>
        <taxon>Araneomorphae</taxon>
        <taxon>Entelegynae</taxon>
        <taxon>Eresoidea</taxon>
        <taxon>Eresidae</taxon>
        <taxon>Stegodyphus</taxon>
    </lineage>
</organism>
<feature type="compositionally biased region" description="Polar residues" evidence="1">
    <location>
        <begin position="81"/>
        <end position="105"/>
    </location>
</feature>
<name>A0A087TGQ0_STEMI</name>
<feature type="region of interest" description="Disordered" evidence="1">
    <location>
        <begin position="47"/>
        <end position="119"/>
    </location>
</feature>
<feature type="compositionally biased region" description="Polar residues" evidence="1">
    <location>
        <begin position="346"/>
        <end position="355"/>
    </location>
</feature>
<feature type="compositionally biased region" description="Polar residues" evidence="1">
    <location>
        <begin position="52"/>
        <end position="72"/>
    </location>
</feature>
<dbReference type="OrthoDB" id="6472299at2759"/>
<reference evidence="2 3" key="1">
    <citation type="submission" date="2013-11" db="EMBL/GenBank/DDBJ databases">
        <title>Genome sequencing of Stegodyphus mimosarum.</title>
        <authorList>
            <person name="Bechsgaard J."/>
        </authorList>
    </citation>
    <scope>NUCLEOTIDE SEQUENCE [LARGE SCALE GENOMIC DNA]</scope>
</reference>
<evidence type="ECO:0000313" key="2">
    <source>
        <dbReference type="EMBL" id="KFM64289.1"/>
    </source>
</evidence>
<protein>
    <submittedName>
        <fullName evidence="2">Uncharacterized protein</fullName>
    </submittedName>
</protein>
<feature type="region of interest" description="Disordered" evidence="1">
    <location>
        <begin position="325"/>
        <end position="387"/>
    </location>
</feature>
<dbReference type="AlphaFoldDB" id="A0A087TGQ0"/>
<feature type="compositionally biased region" description="Polar residues" evidence="1">
    <location>
        <begin position="370"/>
        <end position="387"/>
    </location>
</feature>
<dbReference type="Proteomes" id="UP000054359">
    <property type="component" value="Unassembled WGS sequence"/>
</dbReference>
<dbReference type="EMBL" id="KK115151">
    <property type="protein sequence ID" value="KFM64289.1"/>
    <property type="molecule type" value="Genomic_DNA"/>
</dbReference>